<evidence type="ECO:0000313" key="3">
    <source>
        <dbReference type="Proteomes" id="UP000220502"/>
    </source>
</evidence>
<proteinExistence type="predicted"/>
<dbReference type="EMBL" id="VIXF01000007">
    <property type="protein sequence ID" value="MBN9901513.1"/>
    <property type="molecule type" value="Genomic_DNA"/>
</dbReference>
<organism evidence="1 4">
    <name type="scientific">Bacillus thuringiensis</name>
    <dbReference type="NCBI Taxonomy" id="1428"/>
    <lineage>
        <taxon>Bacteria</taxon>
        <taxon>Bacillati</taxon>
        <taxon>Bacillota</taxon>
        <taxon>Bacilli</taxon>
        <taxon>Bacillales</taxon>
        <taxon>Bacillaceae</taxon>
        <taxon>Bacillus</taxon>
        <taxon>Bacillus cereus group</taxon>
    </lineage>
</organism>
<reference evidence="1" key="3">
    <citation type="journal article" date="2021" name="J. Invertebr. Pathol.">
        <title>Molecular characterization of a Bacillus thuringiensis strain from Argentina, toxic against Lepidoptera and Coleoptera, based on its whole-genome and Cry protein analysis.</title>
        <authorList>
            <person name="Nicolas Lazarte J."/>
            <person name="Pia Valacco M."/>
            <person name="Moreno S."/>
            <person name="Salerno G.L."/>
            <person name="Beron C.M."/>
        </authorList>
    </citation>
    <scope>NUCLEOTIDE SEQUENCE</scope>
    <source>
        <strain evidence="1">FCC7</strain>
    </source>
</reference>
<reference evidence="2 3" key="1">
    <citation type="submission" date="2017-09" db="EMBL/GenBank/DDBJ databases">
        <title>Large-scale bioinformatics analysis of Bacillus genomes uncovers conserved roles of natural products in bacterial physiology.</title>
        <authorList>
            <consortium name="Agbiome Team Llc"/>
            <person name="Bleich R.M."/>
            <person name="Kirk G.J."/>
            <person name="Santa Maria K.C."/>
            <person name="Allen S.E."/>
            <person name="Farag S."/>
            <person name="Shank E.A."/>
            <person name="Bowers A."/>
        </authorList>
    </citation>
    <scope>NUCLEOTIDE SEQUENCE [LARGE SCALE GENOMIC DNA]</scope>
    <source>
        <strain evidence="2 3">AFS007900</strain>
    </source>
</reference>
<dbReference type="Proteomes" id="UP000775627">
    <property type="component" value="Unassembled WGS sequence"/>
</dbReference>
<comment type="caution">
    <text evidence="1">The sequence shown here is derived from an EMBL/GenBank/DDBJ whole genome shotgun (WGS) entry which is preliminary data.</text>
</comment>
<evidence type="ECO:0000313" key="1">
    <source>
        <dbReference type="EMBL" id="MBN9901513.1"/>
    </source>
</evidence>
<accession>A0AAW4HZD7</accession>
<dbReference type="EMBL" id="NTXF01000009">
    <property type="protein sequence ID" value="PEX50850.1"/>
    <property type="molecule type" value="Genomic_DNA"/>
</dbReference>
<gene>
    <name evidence="2" type="ORF">CN461_10660</name>
    <name evidence="1" type="ORF">FME64_30015</name>
</gene>
<evidence type="ECO:0000313" key="2">
    <source>
        <dbReference type="EMBL" id="PEX50850.1"/>
    </source>
</evidence>
<dbReference type="AlphaFoldDB" id="A0AAW4HZD7"/>
<dbReference type="Proteomes" id="UP000220502">
    <property type="component" value="Unassembled WGS sequence"/>
</dbReference>
<evidence type="ECO:0000313" key="4">
    <source>
        <dbReference type="Proteomes" id="UP000775627"/>
    </source>
</evidence>
<name>A0AAW4HZD7_BACTU</name>
<reference evidence="1" key="2">
    <citation type="submission" date="2019-07" db="EMBL/GenBank/DDBJ databases">
        <authorList>
            <person name="Lazarte J.N."/>
            <person name="Poliero A."/>
            <person name="Beron C."/>
        </authorList>
    </citation>
    <scope>NUCLEOTIDE SEQUENCE</scope>
    <source>
        <strain evidence="1">FCC7</strain>
    </source>
</reference>
<sequence>MEDIGWLFIDESRQATPQSDIGAIWCSRNVVVVGVPLQIPRVVTLNDDQPKLITNESSYFYYLIRSEVSVQEIADLNNKFSGTKCDSKNNTK</sequence>
<protein>
    <submittedName>
        <fullName evidence="1">Uncharacterized protein</fullName>
    </submittedName>
</protein>